<evidence type="ECO:0000313" key="3">
    <source>
        <dbReference type="EMBL" id="QBD82627.1"/>
    </source>
</evidence>
<dbReference type="PANTHER" id="PTHR42748:SF3">
    <property type="entry name" value="BLL4366 PROTEIN"/>
    <property type="match status" value="1"/>
</dbReference>
<feature type="domain" description="NAD(P)-binding" evidence="2">
    <location>
        <begin position="8"/>
        <end position="143"/>
    </location>
</feature>
<evidence type="ECO:0000313" key="4">
    <source>
        <dbReference type="Proteomes" id="UP000290365"/>
    </source>
</evidence>
<dbReference type="EMBL" id="CP035758">
    <property type="protein sequence ID" value="QBD82627.1"/>
    <property type="molecule type" value="Genomic_DNA"/>
</dbReference>
<dbReference type="InterPro" id="IPR036291">
    <property type="entry name" value="NAD(P)-bd_dom_sf"/>
</dbReference>
<evidence type="ECO:0000259" key="2">
    <source>
        <dbReference type="Pfam" id="PF13460"/>
    </source>
</evidence>
<sequence length="257" mass="28043">MLKILITGATGNLGRQVVRLLLGRQHRVRAYTQVANPSIPQDVEVYTGDLRAGSGLAEATRGVDAIIHTATAFEPGYVTELQGARHLLDAAAENGVPHLLYISIAGVEESKFSYFKAKLEVEKMVTQSSVPWTILRATQFHTFPLQFITSGEDEQAGTITLPMGMSFQSIEMSEVALGLAKLAEGSAAGYAPVMGGPQILTLEEMAESYARHSNKQRVIRTEPLQGEIYDGFRGGVNLAPTRMVGHVTWEEFLQRRA</sequence>
<accession>A0A4P6K311</accession>
<proteinExistence type="predicted"/>
<dbReference type="AlphaFoldDB" id="A0A4P6K311"/>
<dbReference type="Proteomes" id="UP000290365">
    <property type="component" value="Chromosome"/>
</dbReference>
<name>A0A4P6K311_KTERU</name>
<protein>
    <submittedName>
        <fullName evidence="3">NAD-dependent epimerase/dehydratase family protein</fullName>
    </submittedName>
</protein>
<dbReference type="KEGG" id="kbs:EPA93_44350"/>
<dbReference type="SUPFAM" id="SSF51735">
    <property type="entry name" value="NAD(P)-binding Rossmann-fold domains"/>
    <property type="match status" value="1"/>
</dbReference>
<keyword evidence="4" id="KW-1185">Reference proteome</keyword>
<dbReference type="InterPro" id="IPR051164">
    <property type="entry name" value="NmrA-like_oxidored"/>
</dbReference>
<gene>
    <name evidence="3" type="ORF">EPA93_44350</name>
</gene>
<dbReference type="Gene3D" id="3.40.50.720">
    <property type="entry name" value="NAD(P)-binding Rossmann-like Domain"/>
    <property type="match status" value="1"/>
</dbReference>
<dbReference type="OrthoDB" id="152510at2"/>
<organism evidence="3 4">
    <name type="scientific">Ktedonosporobacter rubrisoli</name>
    <dbReference type="NCBI Taxonomy" id="2509675"/>
    <lineage>
        <taxon>Bacteria</taxon>
        <taxon>Bacillati</taxon>
        <taxon>Chloroflexota</taxon>
        <taxon>Ktedonobacteria</taxon>
        <taxon>Ktedonobacterales</taxon>
        <taxon>Ktedonosporobacteraceae</taxon>
        <taxon>Ktedonosporobacter</taxon>
    </lineage>
</organism>
<dbReference type="PANTHER" id="PTHR42748">
    <property type="entry name" value="NITROGEN METABOLITE REPRESSION PROTEIN NMRA FAMILY MEMBER"/>
    <property type="match status" value="1"/>
</dbReference>
<dbReference type="RefSeq" id="WP_129893696.1">
    <property type="nucleotide sequence ID" value="NZ_CP035758.1"/>
</dbReference>
<dbReference type="InterPro" id="IPR016040">
    <property type="entry name" value="NAD(P)-bd_dom"/>
</dbReference>
<keyword evidence="1" id="KW-0521">NADP</keyword>
<dbReference type="Pfam" id="PF13460">
    <property type="entry name" value="NAD_binding_10"/>
    <property type="match status" value="1"/>
</dbReference>
<reference evidence="3 4" key="1">
    <citation type="submission" date="2019-01" db="EMBL/GenBank/DDBJ databases">
        <title>Ktedonosporobacter rubrisoli SCAWS-G2.</title>
        <authorList>
            <person name="Huang Y."/>
            <person name="Yan B."/>
        </authorList>
    </citation>
    <scope>NUCLEOTIDE SEQUENCE [LARGE SCALE GENOMIC DNA]</scope>
    <source>
        <strain evidence="3 4">SCAWS-G2</strain>
    </source>
</reference>
<evidence type="ECO:0000256" key="1">
    <source>
        <dbReference type="ARBA" id="ARBA00022857"/>
    </source>
</evidence>